<organism evidence="2 3">
    <name type="scientific">Halobium palmae</name>
    <dbReference type="NCBI Taxonomy" id="1776492"/>
    <lineage>
        <taxon>Archaea</taxon>
        <taxon>Methanobacteriati</taxon>
        <taxon>Methanobacteriota</taxon>
        <taxon>Stenosarchaea group</taxon>
        <taxon>Halobacteria</taxon>
        <taxon>Halobacteriales</taxon>
        <taxon>Haloferacaceae</taxon>
        <taxon>Halobium</taxon>
    </lineage>
</organism>
<dbReference type="CDD" id="cd04181">
    <property type="entry name" value="NTP_transferase"/>
    <property type="match status" value="1"/>
</dbReference>
<reference evidence="2 3" key="1">
    <citation type="journal article" date="2019" name="Int. J. Syst. Evol. Microbiol.">
        <title>The Global Catalogue of Microorganisms (GCM) 10K type strain sequencing project: providing services to taxonomists for standard genome sequencing and annotation.</title>
        <authorList>
            <consortium name="The Broad Institute Genomics Platform"/>
            <consortium name="The Broad Institute Genome Sequencing Center for Infectious Disease"/>
            <person name="Wu L."/>
            <person name="Ma J."/>
        </authorList>
    </citation>
    <scope>NUCLEOTIDE SEQUENCE [LARGE SCALE GENOMIC DNA]</scope>
    <source>
        <strain evidence="2 3">NBRC 111368</strain>
    </source>
</reference>
<dbReference type="EMBL" id="JBHSWU010000570">
    <property type="protein sequence ID" value="MFC6725530.1"/>
    <property type="molecule type" value="Genomic_DNA"/>
</dbReference>
<gene>
    <name evidence="2" type="ORF">ACFQE1_14370</name>
</gene>
<comment type="caution">
    <text evidence="2">The sequence shown here is derived from an EMBL/GenBank/DDBJ whole genome shotgun (WGS) entry which is preliminary data.</text>
</comment>
<dbReference type="PANTHER" id="PTHR42883">
    <property type="entry name" value="GLUCOSE-1-PHOSPHATE THYMIDYLTRANSFERASE"/>
    <property type="match status" value="1"/>
</dbReference>
<dbReference type="Proteomes" id="UP001596328">
    <property type="component" value="Unassembled WGS sequence"/>
</dbReference>
<dbReference type="PANTHER" id="PTHR42883:SF2">
    <property type="entry name" value="THYMIDYLYLTRANSFERASE"/>
    <property type="match status" value="1"/>
</dbReference>
<name>A0ABD5S1T7_9EURY</name>
<feature type="domain" description="Nucleotidyl transferase" evidence="1">
    <location>
        <begin position="2"/>
        <end position="237"/>
    </location>
</feature>
<dbReference type="AlphaFoldDB" id="A0ABD5S1T7"/>
<evidence type="ECO:0000313" key="2">
    <source>
        <dbReference type="EMBL" id="MFC6725530.1"/>
    </source>
</evidence>
<dbReference type="SUPFAM" id="SSF53448">
    <property type="entry name" value="Nucleotide-diphospho-sugar transferases"/>
    <property type="match status" value="1"/>
</dbReference>
<dbReference type="InterPro" id="IPR005835">
    <property type="entry name" value="NTP_transferase_dom"/>
</dbReference>
<evidence type="ECO:0000313" key="3">
    <source>
        <dbReference type="Proteomes" id="UP001596328"/>
    </source>
</evidence>
<dbReference type="InterPro" id="IPR029044">
    <property type="entry name" value="Nucleotide-diphossugar_trans"/>
</dbReference>
<sequence length="325" mass="36211">MKAVVLAGGYATRLWPITRNRPKMLLPVGEMTVIDIIFDDLEDDDRIDEVFVSTNEAFAEDFEEYLAESEYEKPTLSVEETTEEDEKFGVVGALAQLIDREEVDDDLLVVAGDNLLSFDMSEFVDYFYEQGTTSLAAYDVGSREKAKSYGLVELDGERVVDFQEKPEDPKSTLVSIACYAFPADTLPKFDEYLAGDNNPDEPGWFVQWVQSREPVHAFTFSGAWYDIGTPASYLEAVAWKLGGENYVNETATVEDSELGDNVHLMADVSVRDSTLDNAIVFPEATIDDSEIRQSIIDRETRIQGLSLSGALIGAHSKLADEDDEL</sequence>
<dbReference type="Gene3D" id="3.90.550.10">
    <property type="entry name" value="Spore Coat Polysaccharide Biosynthesis Protein SpsA, Chain A"/>
    <property type="match status" value="1"/>
</dbReference>
<accession>A0ABD5S1T7</accession>
<keyword evidence="3" id="KW-1185">Reference proteome</keyword>
<proteinExistence type="predicted"/>
<dbReference type="Pfam" id="PF00483">
    <property type="entry name" value="NTP_transferase"/>
    <property type="match status" value="1"/>
</dbReference>
<evidence type="ECO:0000259" key="1">
    <source>
        <dbReference type="Pfam" id="PF00483"/>
    </source>
</evidence>
<protein>
    <submittedName>
        <fullName evidence="2">Sugar phosphate nucleotidyltransferase</fullName>
    </submittedName>
</protein>